<reference evidence="1 2" key="1">
    <citation type="submission" date="2019-08" db="EMBL/GenBank/DDBJ databases">
        <authorList>
            <person name="Peeters C."/>
        </authorList>
    </citation>
    <scope>NUCLEOTIDE SEQUENCE [LARGE SCALE GENOMIC DNA]</scope>
    <source>
        <strain evidence="1 2">LMG 31112</strain>
    </source>
</reference>
<proteinExistence type="predicted"/>
<dbReference type="Proteomes" id="UP000343317">
    <property type="component" value="Unassembled WGS sequence"/>
</dbReference>
<dbReference type="RefSeq" id="WP_150619213.1">
    <property type="nucleotide sequence ID" value="NZ_CABPSM010000001.1"/>
</dbReference>
<evidence type="ECO:0000313" key="1">
    <source>
        <dbReference type="EMBL" id="VVD73398.1"/>
    </source>
</evidence>
<keyword evidence="2" id="KW-1185">Reference proteome</keyword>
<sequence length="421" mass="46145">MKIKSDAKPGTYENPKKWSDMAKIGDIFMADPVYGYPDNAAGDYLIAQFDGTSNGRPFPYYGQDNADWKHAWSTTLIELITEFGLQEGAIYSNGLNQIGILVYITAEDSGGNTVPLSQDVLDRVKPTLQLIDYTTGDALPQGWSFTDQENEFHHLPYAMENASHSSELENAVDKSKFTLYLSCSPTPAITPLTVGTQLTMANGKTAASSLADSIDHSSVVIDTLPPKRYDLTNTTVNSIKLNNITLTSDDGQTTRTFDQYVSYLKIADPGSYIEKYILTKGDMATAPWMDLFIFYLPYIYSSYIWDPNAAVVLCRAIVGYKYNDDQTVSFTWGQGVLSNGGEKDGVGIYSLLSSESTNNPPPIESPPSILKDTQVSIYDQFGNSSLFTVVFNGKNGLLSLQAGAYPSWDPTGTGTFPTLTK</sequence>
<name>A0A5E4SGU1_9BURK</name>
<accession>A0A5E4SGU1</accession>
<organism evidence="1 2">
    <name type="scientific">Pandoraea horticolens</name>
    <dbReference type="NCBI Taxonomy" id="2508298"/>
    <lineage>
        <taxon>Bacteria</taxon>
        <taxon>Pseudomonadati</taxon>
        <taxon>Pseudomonadota</taxon>
        <taxon>Betaproteobacteria</taxon>
        <taxon>Burkholderiales</taxon>
        <taxon>Burkholderiaceae</taxon>
        <taxon>Pandoraea</taxon>
    </lineage>
</organism>
<protein>
    <submittedName>
        <fullName evidence="1">Uncharacterized protein</fullName>
    </submittedName>
</protein>
<gene>
    <name evidence="1" type="ORF">PHO31112_00732</name>
</gene>
<dbReference type="EMBL" id="CABPSM010000001">
    <property type="protein sequence ID" value="VVD73398.1"/>
    <property type="molecule type" value="Genomic_DNA"/>
</dbReference>
<evidence type="ECO:0000313" key="2">
    <source>
        <dbReference type="Proteomes" id="UP000343317"/>
    </source>
</evidence>
<dbReference type="AlphaFoldDB" id="A0A5E4SGU1"/>